<dbReference type="GO" id="GO:0016020">
    <property type="term" value="C:membrane"/>
    <property type="evidence" value="ECO:0007669"/>
    <property type="project" value="UniProtKB-SubCell"/>
</dbReference>
<dbReference type="AlphaFoldDB" id="A0A7S0F8F1"/>
<evidence type="ECO:0000256" key="8">
    <source>
        <dbReference type="SAM" id="Phobius"/>
    </source>
</evidence>
<keyword evidence="5" id="KW-0460">Magnesium</keyword>
<feature type="transmembrane region" description="Helical" evidence="8">
    <location>
        <begin position="229"/>
        <end position="253"/>
    </location>
</feature>
<comment type="similarity">
    <text evidence="2">Belongs to the SLC41A transporter family.</text>
</comment>
<feature type="transmembrane region" description="Helical" evidence="8">
    <location>
        <begin position="192"/>
        <end position="217"/>
    </location>
</feature>
<evidence type="ECO:0000256" key="1">
    <source>
        <dbReference type="ARBA" id="ARBA00004141"/>
    </source>
</evidence>
<accession>A0A7S0F8F1</accession>
<evidence type="ECO:0000256" key="7">
    <source>
        <dbReference type="ARBA" id="ARBA00023136"/>
    </source>
</evidence>
<dbReference type="InterPro" id="IPR006667">
    <property type="entry name" value="SLC41_membr_dom"/>
</dbReference>
<proteinExistence type="inferred from homology"/>
<name>A0A7S0F8F1_9DINO</name>
<organism evidence="10">
    <name type="scientific">Pyrodinium bahamense</name>
    <dbReference type="NCBI Taxonomy" id="73915"/>
    <lineage>
        <taxon>Eukaryota</taxon>
        <taxon>Sar</taxon>
        <taxon>Alveolata</taxon>
        <taxon>Dinophyceae</taxon>
        <taxon>Gonyaulacales</taxon>
        <taxon>Pyrocystaceae</taxon>
        <taxon>Pyrodinium</taxon>
    </lineage>
</organism>
<keyword evidence="3" id="KW-0813">Transport</keyword>
<evidence type="ECO:0000256" key="6">
    <source>
        <dbReference type="ARBA" id="ARBA00022989"/>
    </source>
</evidence>
<evidence type="ECO:0000256" key="2">
    <source>
        <dbReference type="ARBA" id="ARBA00009749"/>
    </source>
</evidence>
<dbReference type="PANTHER" id="PTHR41394">
    <property type="entry name" value="MAGNESIUM TRANSPORTER MGTE"/>
    <property type="match status" value="1"/>
</dbReference>
<evidence type="ECO:0000256" key="5">
    <source>
        <dbReference type="ARBA" id="ARBA00022842"/>
    </source>
</evidence>
<sequence length="303" mass="31344">MAEAGELVSVVENTGNRVGDHHTDGHMECDASAGTSEVRCRSGTGIRKPATPWAEGGDLRPCGDCEEVADSASLHKFWHRAGWLVLLLMCQSTSSVILEHFELLIKSHPVVIYFLTMLVGAGGNAGGQSTVLVVRRLALAAVGGRGHANGDPGLSVRRIVGSELSVGAQLSVVLCCASFVRCIVFQVRGVECLAICLSMLVIVFTSTLAGAALPLLLRRLNVDPAHAGATIQVVMDISGVTLTCVVSCLVLGLPLSGKAGGKAVVAAGSNSRIGPGLGISIQRETSHGLNAFGMEAASVDSLR</sequence>
<dbReference type="Gene3D" id="1.10.357.20">
    <property type="entry name" value="SLC41 divalent cation transporters, integral membrane domain"/>
    <property type="match status" value="1"/>
</dbReference>
<evidence type="ECO:0000313" key="10">
    <source>
        <dbReference type="EMBL" id="CAD8345471.1"/>
    </source>
</evidence>
<keyword evidence="6 8" id="KW-1133">Transmembrane helix</keyword>
<keyword evidence="7 8" id="KW-0472">Membrane</keyword>
<keyword evidence="4 8" id="KW-0812">Transmembrane</keyword>
<comment type="subcellular location">
    <subcellularLocation>
        <location evidence="1">Membrane</location>
        <topology evidence="1">Multi-pass membrane protein</topology>
    </subcellularLocation>
</comment>
<evidence type="ECO:0000259" key="9">
    <source>
        <dbReference type="Pfam" id="PF01769"/>
    </source>
</evidence>
<evidence type="ECO:0000256" key="3">
    <source>
        <dbReference type="ARBA" id="ARBA00022448"/>
    </source>
</evidence>
<feature type="domain" description="SLC41A/MgtE integral membrane" evidence="9">
    <location>
        <begin position="116"/>
        <end position="244"/>
    </location>
</feature>
<evidence type="ECO:0000256" key="4">
    <source>
        <dbReference type="ARBA" id="ARBA00022692"/>
    </source>
</evidence>
<feature type="transmembrane region" description="Helical" evidence="8">
    <location>
        <begin position="166"/>
        <end position="185"/>
    </location>
</feature>
<dbReference type="Pfam" id="PF01769">
    <property type="entry name" value="MgtE"/>
    <property type="match status" value="1"/>
</dbReference>
<gene>
    <name evidence="10" type="ORF">PBAH0796_LOCUS1209</name>
</gene>
<dbReference type="InterPro" id="IPR036739">
    <property type="entry name" value="SLC41_membr_dom_sf"/>
</dbReference>
<reference evidence="10" key="1">
    <citation type="submission" date="2021-01" db="EMBL/GenBank/DDBJ databases">
        <authorList>
            <person name="Corre E."/>
            <person name="Pelletier E."/>
            <person name="Niang G."/>
            <person name="Scheremetjew M."/>
            <person name="Finn R."/>
            <person name="Kale V."/>
            <person name="Holt S."/>
            <person name="Cochrane G."/>
            <person name="Meng A."/>
            <person name="Brown T."/>
            <person name="Cohen L."/>
        </authorList>
    </citation>
    <scope>NUCLEOTIDE SEQUENCE</scope>
    <source>
        <strain evidence="10">Pbaha01</strain>
    </source>
</reference>
<protein>
    <recommendedName>
        <fullName evidence="9">SLC41A/MgtE integral membrane domain-containing protein</fullName>
    </recommendedName>
</protein>
<dbReference type="SUPFAM" id="SSF161093">
    <property type="entry name" value="MgtE membrane domain-like"/>
    <property type="match status" value="1"/>
</dbReference>
<dbReference type="EMBL" id="HBEG01002220">
    <property type="protein sequence ID" value="CAD8345471.1"/>
    <property type="molecule type" value="Transcribed_RNA"/>
</dbReference>
<dbReference type="PANTHER" id="PTHR41394:SF5">
    <property type="entry name" value="SLC41A_MGTE INTEGRAL MEMBRANE DOMAIN-CONTAINING PROTEIN"/>
    <property type="match status" value="1"/>
</dbReference>
<dbReference type="GO" id="GO:0008324">
    <property type="term" value="F:monoatomic cation transmembrane transporter activity"/>
    <property type="evidence" value="ECO:0007669"/>
    <property type="project" value="InterPro"/>
</dbReference>